<feature type="transmembrane region" description="Helical" evidence="1">
    <location>
        <begin position="101"/>
        <end position="123"/>
    </location>
</feature>
<organism evidence="2 3">
    <name type="scientific">Leptolyngbya subtilissima DQ-A4</name>
    <dbReference type="NCBI Taxonomy" id="2933933"/>
    <lineage>
        <taxon>Bacteria</taxon>
        <taxon>Bacillati</taxon>
        <taxon>Cyanobacteriota</taxon>
        <taxon>Cyanophyceae</taxon>
        <taxon>Leptolyngbyales</taxon>
        <taxon>Leptolyngbyaceae</taxon>
        <taxon>Leptolyngbya group</taxon>
        <taxon>Leptolyngbya</taxon>
    </lineage>
</organism>
<name>A0ABV0JZT7_9CYAN</name>
<feature type="transmembrane region" description="Helical" evidence="1">
    <location>
        <begin position="44"/>
        <end position="63"/>
    </location>
</feature>
<evidence type="ECO:0000256" key="1">
    <source>
        <dbReference type="SAM" id="Phobius"/>
    </source>
</evidence>
<protein>
    <submittedName>
        <fullName evidence="2">Uncharacterized protein</fullName>
    </submittedName>
</protein>
<feature type="transmembrane region" description="Helical" evidence="1">
    <location>
        <begin position="135"/>
        <end position="157"/>
    </location>
</feature>
<dbReference type="RefSeq" id="WP_190699076.1">
    <property type="nucleotide sequence ID" value="NZ_JAMPKX010000001.1"/>
</dbReference>
<feature type="transmembrane region" description="Helical" evidence="1">
    <location>
        <begin position="250"/>
        <end position="268"/>
    </location>
</feature>
<keyword evidence="3" id="KW-1185">Reference proteome</keyword>
<keyword evidence="1" id="KW-0812">Transmembrane</keyword>
<accession>A0ABV0JZT7</accession>
<feature type="transmembrane region" description="Helical" evidence="1">
    <location>
        <begin position="12"/>
        <end position="32"/>
    </location>
</feature>
<dbReference type="Proteomes" id="UP001482513">
    <property type="component" value="Unassembled WGS sequence"/>
</dbReference>
<feature type="transmembrane region" description="Helical" evidence="1">
    <location>
        <begin position="180"/>
        <end position="198"/>
    </location>
</feature>
<keyword evidence="1" id="KW-1133">Transmembrane helix</keyword>
<gene>
    <name evidence="2" type="ORF">NC992_02675</name>
</gene>
<evidence type="ECO:0000313" key="2">
    <source>
        <dbReference type="EMBL" id="MEP0945766.1"/>
    </source>
</evidence>
<proteinExistence type="predicted"/>
<keyword evidence="1" id="KW-0472">Membrane</keyword>
<feature type="transmembrane region" description="Helical" evidence="1">
    <location>
        <begin position="75"/>
        <end position="95"/>
    </location>
</feature>
<dbReference type="EMBL" id="JAMPKX010000001">
    <property type="protein sequence ID" value="MEP0945766.1"/>
    <property type="molecule type" value="Genomic_DNA"/>
</dbReference>
<evidence type="ECO:0000313" key="3">
    <source>
        <dbReference type="Proteomes" id="UP001482513"/>
    </source>
</evidence>
<sequence>MNTPYTYAKKAGEISSLALIVVGFATVFYPRFFTNLGFPSPLNFAHFIIIPAITIIVLLNSPLKERAQRKIMTSLSFAIGGLLIIMMASALLNQAGLVNVFIYFMLLAEPYIFLVALAVSPLLGQQLIKFRRWIIIFTLSNLGIALAQWILIPAGIIPKPQGGTLEDNITGVFGGGGGSAGNYISCTVTVYVGLYVFNRYKNWPLWLRSSLLLGGVFQTQISDSKQVFVGLLGGGILLVLTKYKNLGKLVLYAILLIAVIAAGQWAIFNLDYEFLSPYRNWLGREGLYGPNGEATLIKTAAFRIIPTHFTSLVNWLFGLGPGHSVSRLGGWILRDYARLLVPLGATVHPASAEVFNLVYESWLPQQSTMYFPLFTWAGLWGDLGFLGLFSYLFLAFIAWRWFCVDDMCKFFVLSTAAFGFILTQMEEPGQVVTVAVLLGLRWHETQVERQAIASLIPHPKVEITNPFKVMRL</sequence>
<feature type="transmembrane region" description="Helical" evidence="1">
    <location>
        <begin position="373"/>
        <end position="399"/>
    </location>
</feature>
<reference evidence="2 3" key="1">
    <citation type="submission" date="2022-04" db="EMBL/GenBank/DDBJ databases">
        <title>Positive selection, recombination, and allopatry shape intraspecific diversity of widespread and dominant cyanobacteria.</title>
        <authorList>
            <person name="Wei J."/>
            <person name="Shu W."/>
            <person name="Hu C."/>
        </authorList>
    </citation>
    <scope>NUCLEOTIDE SEQUENCE [LARGE SCALE GENOMIC DNA]</scope>
    <source>
        <strain evidence="2 3">DQ-A4</strain>
    </source>
</reference>
<comment type="caution">
    <text evidence="2">The sequence shown here is derived from an EMBL/GenBank/DDBJ whole genome shotgun (WGS) entry which is preliminary data.</text>
</comment>